<keyword evidence="2" id="KW-1185">Reference proteome</keyword>
<sequence length="107" mass="11674">MTLLQFAFGRHSLLRRFWSELGSLYPSSSINSENQATDSLPITSQRLESVNSDSSSRQRALFVVATSKSLSDLGNTTGITLLDSRAHSFAHSPDSRHSSKSQVGFGI</sequence>
<comment type="caution">
    <text evidence="1">The sequence shown here is derived from an EMBL/GenBank/DDBJ whole genome shotgun (WGS) entry which is preliminary data.</text>
</comment>
<gene>
    <name evidence="1" type="ORF">PXEA_LOCUS32886</name>
</gene>
<dbReference type="EMBL" id="CAAALY010261287">
    <property type="protein sequence ID" value="VEL39446.1"/>
    <property type="molecule type" value="Genomic_DNA"/>
</dbReference>
<evidence type="ECO:0000313" key="1">
    <source>
        <dbReference type="EMBL" id="VEL39446.1"/>
    </source>
</evidence>
<accession>A0A3S5CQA2</accession>
<name>A0A3S5CQA2_9PLAT</name>
<evidence type="ECO:0000313" key="2">
    <source>
        <dbReference type="Proteomes" id="UP000784294"/>
    </source>
</evidence>
<protein>
    <submittedName>
        <fullName evidence="1">Uncharacterized protein</fullName>
    </submittedName>
</protein>
<organism evidence="1 2">
    <name type="scientific">Protopolystoma xenopodis</name>
    <dbReference type="NCBI Taxonomy" id="117903"/>
    <lineage>
        <taxon>Eukaryota</taxon>
        <taxon>Metazoa</taxon>
        <taxon>Spiralia</taxon>
        <taxon>Lophotrochozoa</taxon>
        <taxon>Platyhelminthes</taxon>
        <taxon>Monogenea</taxon>
        <taxon>Polyopisthocotylea</taxon>
        <taxon>Polystomatidea</taxon>
        <taxon>Polystomatidae</taxon>
        <taxon>Protopolystoma</taxon>
    </lineage>
</organism>
<proteinExistence type="predicted"/>
<dbReference type="Proteomes" id="UP000784294">
    <property type="component" value="Unassembled WGS sequence"/>
</dbReference>
<reference evidence="1" key="1">
    <citation type="submission" date="2018-11" db="EMBL/GenBank/DDBJ databases">
        <authorList>
            <consortium name="Pathogen Informatics"/>
        </authorList>
    </citation>
    <scope>NUCLEOTIDE SEQUENCE</scope>
</reference>
<dbReference type="AlphaFoldDB" id="A0A3S5CQA2"/>